<dbReference type="EMBL" id="QRCT01000009">
    <property type="protein sequence ID" value="RDU24980.1"/>
    <property type="molecule type" value="Genomic_DNA"/>
</dbReference>
<dbReference type="AlphaFoldDB" id="A0A371AZS0"/>
<gene>
    <name evidence="1" type="ORF">DWV06_01765</name>
</gene>
<keyword evidence="2" id="KW-1185">Reference proteome</keyword>
<accession>A0A371AZS0</accession>
<name>A0A371AZS0_9FIRM</name>
<evidence type="ECO:0000313" key="1">
    <source>
        <dbReference type="EMBL" id="RDU24980.1"/>
    </source>
</evidence>
<comment type="caution">
    <text evidence="1">The sequence shown here is derived from an EMBL/GenBank/DDBJ whole genome shotgun (WGS) entry which is preliminary data.</text>
</comment>
<dbReference type="OrthoDB" id="1806963at2"/>
<reference evidence="1 2" key="1">
    <citation type="submission" date="2018-07" db="EMBL/GenBank/DDBJ databases">
        <title>Anaerosacharophilus polymeroproducens gen. nov. sp. nov., an anaerobic bacterium isolated from salt field.</title>
        <authorList>
            <person name="Kim W."/>
            <person name="Yang S.-H."/>
            <person name="Oh J."/>
            <person name="Lee J.-H."/>
            <person name="Kwon K.K."/>
        </authorList>
    </citation>
    <scope>NUCLEOTIDE SEQUENCE [LARGE SCALE GENOMIC DNA]</scope>
    <source>
        <strain evidence="1 2">MCWD5</strain>
    </source>
</reference>
<protein>
    <submittedName>
        <fullName evidence="1">Uncharacterized protein</fullName>
    </submittedName>
</protein>
<dbReference type="RefSeq" id="WP_115480464.1">
    <property type="nucleotide sequence ID" value="NZ_QRCT01000009.1"/>
</dbReference>
<dbReference type="Proteomes" id="UP000255036">
    <property type="component" value="Unassembled WGS sequence"/>
</dbReference>
<sequence>MTSHEEFKIDKLNEFMNRLDEKSRKIVWYFRYHGYARLSELTKLIGASADMEVLDKLREVINPVSVEIFGKPILEFRKSGVDRITGKIVPFHWWLSDDTEENQFFLGGRGKPLVDIFEEEEQLIIISEISPTISYCDKVKVEQRHGILQITLNRLN</sequence>
<proteinExistence type="predicted"/>
<organism evidence="1 2">
    <name type="scientific">Anaerosacchariphilus polymeriproducens</name>
    <dbReference type="NCBI Taxonomy" id="1812858"/>
    <lineage>
        <taxon>Bacteria</taxon>
        <taxon>Bacillati</taxon>
        <taxon>Bacillota</taxon>
        <taxon>Clostridia</taxon>
        <taxon>Lachnospirales</taxon>
        <taxon>Lachnospiraceae</taxon>
        <taxon>Anaerosacchariphilus</taxon>
    </lineage>
</organism>
<evidence type="ECO:0000313" key="2">
    <source>
        <dbReference type="Proteomes" id="UP000255036"/>
    </source>
</evidence>